<dbReference type="Pfam" id="PF04149">
    <property type="entry name" value="DUF397"/>
    <property type="match status" value="1"/>
</dbReference>
<feature type="domain" description="DUF397" evidence="1">
    <location>
        <begin position="13"/>
        <end position="66"/>
    </location>
</feature>
<reference evidence="3" key="1">
    <citation type="journal article" date="2019" name="Int. J. Syst. Evol. Microbiol.">
        <title>The Global Catalogue of Microorganisms (GCM) 10K type strain sequencing project: providing services to taxonomists for standard genome sequencing and annotation.</title>
        <authorList>
            <consortium name="The Broad Institute Genomics Platform"/>
            <consortium name="The Broad Institute Genome Sequencing Center for Infectious Disease"/>
            <person name="Wu L."/>
            <person name="Ma J."/>
        </authorList>
    </citation>
    <scope>NUCLEOTIDE SEQUENCE [LARGE SCALE GENOMIC DNA]</scope>
    <source>
        <strain evidence="3">CCM 7526</strain>
    </source>
</reference>
<evidence type="ECO:0000313" key="3">
    <source>
        <dbReference type="Proteomes" id="UP001597183"/>
    </source>
</evidence>
<comment type="caution">
    <text evidence="2">The sequence shown here is derived from an EMBL/GenBank/DDBJ whole genome shotgun (WGS) entry which is preliminary data.</text>
</comment>
<sequence length="73" mass="7972">MEVKGMSVELDGAEWFKSSFSGPNCDNCVEVAFVGQATAVRDSKNPDGPALLFTPDEWSAFLEGTRHGEFDRS</sequence>
<proteinExistence type="predicted"/>
<evidence type="ECO:0000259" key="1">
    <source>
        <dbReference type="Pfam" id="PF04149"/>
    </source>
</evidence>
<keyword evidence="3" id="KW-1185">Reference proteome</keyword>
<organism evidence="2 3">
    <name type="scientific">Actinoplanes sichuanensis</name>
    <dbReference type="NCBI Taxonomy" id="512349"/>
    <lineage>
        <taxon>Bacteria</taxon>
        <taxon>Bacillati</taxon>
        <taxon>Actinomycetota</taxon>
        <taxon>Actinomycetes</taxon>
        <taxon>Micromonosporales</taxon>
        <taxon>Micromonosporaceae</taxon>
        <taxon>Actinoplanes</taxon>
    </lineage>
</organism>
<dbReference type="EMBL" id="JBHTMK010000004">
    <property type="protein sequence ID" value="MFD1364041.1"/>
    <property type="molecule type" value="Genomic_DNA"/>
</dbReference>
<evidence type="ECO:0000313" key="2">
    <source>
        <dbReference type="EMBL" id="MFD1364041.1"/>
    </source>
</evidence>
<dbReference type="InterPro" id="IPR007278">
    <property type="entry name" value="DUF397"/>
</dbReference>
<protein>
    <submittedName>
        <fullName evidence="2">DUF397 domain-containing protein</fullName>
    </submittedName>
</protein>
<dbReference type="RefSeq" id="WP_378078153.1">
    <property type="nucleotide sequence ID" value="NZ_AP028461.1"/>
</dbReference>
<gene>
    <name evidence="2" type="ORF">ACFQ5G_01650</name>
</gene>
<dbReference type="Proteomes" id="UP001597183">
    <property type="component" value="Unassembled WGS sequence"/>
</dbReference>
<name>A0ABW4A0N8_9ACTN</name>
<accession>A0ABW4A0N8</accession>